<evidence type="ECO:0000256" key="2">
    <source>
        <dbReference type="ARBA" id="ARBA00011881"/>
    </source>
</evidence>
<evidence type="ECO:0000259" key="7">
    <source>
        <dbReference type="SMART" id="SM00829"/>
    </source>
</evidence>
<dbReference type="PANTHER" id="PTHR44154:SF1">
    <property type="entry name" value="QUINONE OXIDOREDUCTASE"/>
    <property type="match status" value="1"/>
</dbReference>
<accession>A0ABZ2L3E8</accession>
<reference evidence="8" key="1">
    <citation type="submission" date="2021-12" db="EMBL/GenBank/DDBJ databases">
        <title>Discovery of the Pendulisporaceae a myxobacterial family with distinct sporulation behavior and unique specialized metabolism.</title>
        <authorList>
            <person name="Garcia R."/>
            <person name="Popoff A."/>
            <person name="Bader C.D."/>
            <person name="Loehr J."/>
            <person name="Walesch S."/>
            <person name="Walt C."/>
            <person name="Boldt J."/>
            <person name="Bunk B."/>
            <person name="Haeckl F.J.F.P.J."/>
            <person name="Gunesch A.P."/>
            <person name="Birkelbach J."/>
            <person name="Nuebel U."/>
            <person name="Pietschmann T."/>
            <person name="Bach T."/>
            <person name="Mueller R."/>
        </authorList>
    </citation>
    <scope>NUCLEOTIDE SEQUENCE</scope>
    <source>
        <strain evidence="8">MSr11367</strain>
    </source>
</reference>
<evidence type="ECO:0000313" key="8">
    <source>
        <dbReference type="EMBL" id="WXB03735.1"/>
    </source>
</evidence>
<dbReference type="InterPro" id="IPR013149">
    <property type="entry name" value="ADH-like_C"/>
</dbReference>
<dbReference type="Gene3D" id="3.40.50.720">
    <property type="entry name" value="NAD(P)-binding Rossmann-like Domain"/>
    <property type="match status" value="1"/>
</dbReference>
<keyword evidence="5" id="KW-0694">RNA-binding</keyword>
<keyword evidence="4" id="KW-0521">NADP</keyword>
<evidence type="ECO:0000256" key="5">
    <source>
        <dbReference type="ARBA" id="ARBA00022884"/>
    </source>
</evidence>
<keyword evidence="3" id="KW-0963">Cytoplasm</keyword>
<dbReference type="SMART" id="SM00829">
    <property type="entry name" value="PKS_ER"/>
    <property type="match status" value="1"/>
</dbReference>
<name>A0ABZ2L3E8_9BACT</name>
<dbReference type="InterPro" id="IPR002364">
    <property type="entry name" value="Quin_OxRdtase/zeta-crystal_CS"/>
</dbReference>
<dbReference type="Pfam" id="PF08240">
    <property type="entry name" value="ADH_N"/>
    <property type="match status" value="1"/>
</dbReference>
<organism evidence="8 9">
    <name type="scientific">Pendulispora rubella</name>
    <dbReference type="NCBI Taxonomy" id="2741070"/>
    <lineage>
        <taxon>Bacteria</taxon>
        <taxon>Pseudomonadati</taxon>
        <taxon>Myxococcota</taxon>
        <taxon>Myxococcia</taxon>
        <taxon>Myxococcales</taxon>
        <taxon>Sorangiineae</taxon>
        <taxon>Pendulisporaceae</taxon>
        <taxon>Pendulispora</taxon>
    </lineage>
</organism>
<dbReference type="PROSITE" id="PS01162">
    <property type="entry name" value="QOR_ZETA_CRYSTAL"/>
    <property type="match status" value="1"/>
</dbReference>
<gene>
    <name evidence="8" type="primary">ccrA</name>
    <name evidence="8" type="ORF">LVJ94_43375</name>
</gene>
<dbReference type="NCBIfam" id="TIGR01751">
    <property type="entry name" value="crot-CoA-red"/>
    <property type="match status" value="1"/>
</dbReference>
<feature type="domain" description="Enoyl reductase (ER)" evidence="7">
    <location>
        <begin position="34"/>
        <end position="393"/>
    </location>
</feature>
<evidence type="ECO:0000256" key="4">
    <source>
        <dbReference type="ARBA" id="ARBA00022857"/>
    </source>
</evidence>
<comment type="subunit">
    <text evidence="2">Homotetramer.</text>
</comment>
<dbReference type="SUPFAM" id="SSF51735">
    <property type="entry name" value="NAD(P)-binding Rossmann-fold domains"/>
    <property type="match status" value="1"/>
</dbReference>
<dbReference type="EMBL" id="CP089983">
    <property type="protein sequence ID" value="WXB03735.1"/>
    <property type="molecule type" value="Genomic_DNA"/>
</dbReference>
<dbReference type="PANTHER" id="PTHR44154">
    <property type="entry name" value="QUINONE OXIDOREDUCTASE"/>
    <property type="match status" value="1"/>
</dbReference>
<dbReference type="InterPro" id="IPR013154">
    <property type="entry name" value="ADH-like_N"/>
</dbReference>
<sequence length="429" mass="47132">MNQSIDHVPVGKMPELGVVPKRMHAWVIRRDRHGLPATAFRRELVNVPEPGPGEVLVKVMAAGVNYNGIWAASGKPISVLDVHKEDFHIAGSDASGIVWKTGPGVARWKVGDEVVLHCNVTCGECGACNGLDPMACEHQKIWGYETPYGSFAQFTLVQSQQVLPKPKELTWEVAASYGLVCFTAYRMLVHRAKVRPGEDVLVWGASGGLGIFALQIVKLLGANAIAVVSSKKKGELAMKMGAVGVIDRTDFPGLAYHPNETSEQAKTRAEMTKRFGRAIWDVLGRKKSPDVIFEHVGQETFPTSVFLAGRMGRIVICGATTGYQLSFDVRHLWMRQKMIVGSHFANAGECEQANMLVHRGKLRPLLTELFEYDAIPEAHQRMMENRHAGTLACLVGAARAGLRTLEDVRTIATPPQREIRDDARRTPSP</sequence>
<dbReference type="EC" id="1.3.1.85" evidence="8"/>
<protein>
    <submittedName>
        <fullName evidence="8">Crotonyl-CoA carboxylase/reductase</fullName>
        <ecNumber evidence="8">1.3.1.85</ecNumber>
    </submittedName>
</protein>
<evidence type="ECO:0000256" key="1">
    <source>
        <dbReference type="ARBA" id="ARBA00004496"/>
    </source>
</evidence>
<dbReference type="InterPro" id="IPR011032">
    <property type="entry name" value="GroES-like_sf"/>
</dbReference>
<dbReference type="Pfam" id="PF00107">
    <property type="entry name" value="ADH_zinc_N"/>
    <property type="match status" value="1"/>
</dbReference>
<keyword evidence="9" id="KW-1185">Reference proteome</keyword>
<dbReference type="Proteomes" id="UP001374803">
    <property type="component" value="Chromosome"/>
</dbReference>
<dbReference type="GO" id="GO:0016491">
    <property type="term" value="F:oxidoreductase activity"/>
    <property type="evidence" value="ECO:0007669"/>
    <property type="project" value="UniProtKB-KW"/>
</dbReference>
<comment type="subcellular location">
    <subcellularLocation>
        <location evidence="1">Cytoplasm</location>
    </subcellularLocation>
</comment>
<dbReference type="InterPro" id="IPR010085">
    <property type="entry name" value="Crot_CoA_red"/>
</dbReference>
<dbReference type="SUPFAM" id="SSF50129">
    <property type="entry name" value="GroES-like"/>
    <property type="match status" value="1"/>
</dbReference>
<keyword evidence="8" id="KW-0560">Oxidoreductase</keyword>
<dbReference type="InterPro" id="IPR020843">
    <property type="entry name" value="ER"/>
</dbReference>
<evidence type="ECO:0000313" key="9">
    <source>
        <dbReference type="Proteomes" id="UP001374803"/>
    </source>
</evidence>
<evidence type="ECO:0000256" key="6">
    <source>
        <dbReference type="ARBA" id="ARBA00022990"/>
    </source>
</evidence>
<keyword evidence="6" id="KW-0007">Acetylation</keyword>
<dbReference type="InterPro" id="IPR051603">
    <property type="entry name" value="Zinc-ADH_QOR/CCCR"/>
</dbReference>
<proteinExistence type="predicted"/>
<evidence type="ECO:0000256" key="3">
    <source>
        <dbReference type="ARBA" id="ARBA00022490"/>
    </source>
</evidence>
<dbReference type="InterPro" id="IPR036291">
    <property type="entry name" value="NAD(P)-bd_dom_sf"/>
</dbReference>
<dbReference type="RefSeq" id="WP_394833369.1">
    <property type="nucleotide sequence ID" value="NZ_CP089929.1"/>
</dbReference>
<dbReference type="Gene3D" id="3.90.180.10">
    <property type="entry name" value="Medium-chain alcohol dehydrogenases, catalytic domain"/>
    <property type="match status" value="1"/>
</dbReference>